<proteinExistence type="predicted"/>
<gene>
    <name evidence="2" type="ORF">SacxiDRAFT_1987</name>
</gene>
<dbReference type="SUPFAM" id="SSF53335">
    <property type="entry name" value="S-adenosyl-L-methionine-dependent methyltransferases"/>
    <property type="match status" value="1"/>
</dbReference>
<dbReference type="InterPro" id="IPR029063">
    <property type="entry name" value="SAM-dependent_MTases_sf"/>
</dbReference>
<feature type="coiled-coil region" evidence="1">
    <location>
        <begin position="118"/>
        <end position="159"/>
    </location>
</feature>
<keyword evidence="3" id="KW-1185">Reference proteome</keyword>
<reference evidence="2 3" key="1">
    <citation type="submission" date="2012-01" db="EMBL/GenBank/DDBJ databases">
        <title>Improved High-Quality Draft sequence of Saccharomonospora xinjiangensis XJ-54.</title>
        <authorList>
            <consortium name="US DOE Joint Genome Institute"/>
            <person name="Lucas S."/>
            <person name="Han J."/>
            <person name="Lapidus A."/>
            <person name="Cheng J.-F."/>
            <person name="Goodwin L."/>
            <person name="Pitluck S."/>
            <person name="Peters L."/>
            <person name="Mikhailova N."/>
            <person name="Teshima H."/>
            <person name="Detter J.C."/>
            <person name="Han C."/>
            <person name="Tapia R."/>
            <person name="Land M."/>
            <person name="Hauser L."/>
            <person name="Kyrpides N."/>
            <person name="Ivanova N."/>
            <person name="Pagani I."/>
            <person name="Brambilla E.-M."/>
            <person name="Klenk H.-P."/>
            <person name="Woyke T."/>
        </authorList>
    </citation>
    <scope>NUCLEOTIDE SEQUENCE [LARGE SCALE GENOMIC DNA]</scope>
    <source>
        <strain evidence="2 3">XJ-54</strain>
    </source>
</reference>
<name>I0V270_9PSEU</name>
<dbReference type="HOGENOM" id="CLU_732884_0_0_11"/>
<evidence type="ECO:0000256" key="1">
    <source>
        <dbReference type="SAM" id="Coils"/>
    </source>
</evidence>
<dbReference type="STRING" id="882086.SacxiDRAFT_1987"/>
<dbReference type="RefSeq" id="WP_006238373.1">
    <property type="nucleotide sequence ID" value="NZ_JH636049.1"/>
</dbReference>
<dbReference type="OrthoDB" id="9781225at2"/>
<evidence type="ECO:0000313" key="2">
    <source>
        <dbReference type="EMBL" id="EID54223.1"/>
    </source>
</evidence>
<keyword evidence="1" id="KW-0175">Coiled coil</keyword>
<protein>
    <recommendedName>
        <fullName evidence="4">Methyltransferase domain-containing protein</fullName>
    </recommendedName>
</protein>
<dbReference type="Gene3D" id="3.40.50.150">
    <property type="entry name" value="Vaccinia Virus protein VP39"/>
    <property type="match status" value="1"/>
</dbReference>
<evidence type="ECO:0000313" key="3">
    <source>
        <dbReference type="Proteomes" id="UP000004691"/>
    </source>
</evidence>
<dbReference type="AlphaFoldDB" id="I0V270"/>
<evidence type="ECO:0008006" key="4">
    <source>
        <dbReference type="Google" id="ProtNLM"/>
    </source>
</evidence>
<accession>I0V270</accession>
<sequence length="397" mass="44009">MSHTRIAHALARLAEHQELHLPLRRTDLLGRIALRFLWRRQIKWQIETNLAVRDALEGLVETERQQRARIDELADRDGLVTNEQLAHEVATLRQSDQNLMAGLNQRLYSSVGRVQSQLSDLRLLLAESTEQHDTVEQRLKALEEQVAALNATARSNRLRQAQLDLLLDKLRAAGQEQPGSVADTGTDTVVESVADSVADRDSFLELAVLELLDGPVDGVRTARRPYLAVIEAASESKAAGPVLDMAPGRGEWLEIVRDAGLPYRAASENRAIRAHCTEAGLDIEDTNALDLLERTPKRTLRAVTAFRYAERRQPTALARFVELAALALQPGGVLVVETSAGSGSETDFHLDPFAVRPVHADFLRFLVEAAGFCRTEIRKAEPVAGQQPGRYSLIAWR</sequence>
<dbReference type="eggNOG" id="COG2226">
    <property type="taxonomic scope" value="Bacteria"/>
</dbReference>
<dbReference type="EMBL" id="JH636049">
    <property type="protein sequence ID" value="EID54223.1"/>
    <property type="molecule type" value="Genomic_DNA"/>
</dbReference>
<organism evidence="2 3">
    <name type="scientific">Saccharomonospora xinjiangensis XJ-54</name>
    <dbReference type="NCBI Taxonomy" id="882086"/>
    <lineage>
        <taxon>Bacteria</taxon>
        <taxon>Bacillati</taxon>
        <taxon>Actinomycetota</taxon>
        <taxon>Actinomycetes</taxon>
        <taxon>Pseudonocardiales</taxon>
        <taxon>Pseudonocardiaceae</taxon>
        <taxon>Saccharomonospora</taxon>
    </lineage>
</organism>
<dbReference type="Proteomes" id="UP000004691">
    <property type="component" value="Unassembled WGS sequence"/>
</dbReference>